<dbReference type="InterPro" id="IPR006035">
    <property type="entry name" value="Ureohydrolase"/>
</dbReference>
<reference evidence="6 7" key="1">
    <citation type="submission" date="2018-05" db="EMBL/GenBank/DDBJ databases">
        <title>Genomic Encyclopedia of Type Strains, Phase IV (KMG-IV): sequencing the most valuable type-strain genomes for metagenomic binning, comparative biology and taxonomic classification.</title>
        <authorList>
            <person name="Goeker M."/>
        </authorList>
    </citation>
    <scope>NUCLEOTIDE SEQUENCE [LARGE SCALE GENOMIC DNA]</scope>
    <source>
        <strain evidence="6 7">DSM 103371</strain>
    </source>
</reference>
<feature type="binding site" evidence="4">
    <location>
        <position position="160"/>
    </location>
    <ligand>
        <name>Mn(2+)</name>
        <dbReference type="ChEBI" id="CHEBI:29035"/>
        <label>1</label>
    </ligand>
</feature>
<dbReference type="KEGG" id="salo:EF888_11530"/>
<dbReference type="OrthoDB" id="9788689at2"/>
<keyword evidence="4" id="KW-0464">Manganese</keyword>
<feature type="binding site" evidence="4">
    <location>
        <position position="162"/>
    </location>
    <ligand>
        <name>Mn(2+)</name>
        <dbReference type="ChEBI" id="CHEBI:29035"/>
        <label>1</label>
    </ligand>
</feature>
<keyword evidence="7" id="KW-1185">Reference proteome</keyword>
<dbReference type="EMBL" id="QGGV01000002">
    <property type="protein sequence ID" value="PWK57885.1"/>
    <property type="molecule type" value="Genomic_DNA"/>
</dbReference>
<evidence type="ECO:0000256" key="4">
    <source>
        <dbReference type="PIRSR" id="PIRSR036979-1"/>
    </source>
</evidence>
<dbReference type="AlphaFoldDB" id="A0A316GCF0"/>
<evidence type="ECO:0000256" key="2">
    <source>
        <dbReference type="ARBA" id="ARBA00022723"/>
    </source>
</evidence>
<dbReference type="InterPro" id="IPR005925">
    <property type="entry name" value="Agmatinase-rel"/>
</dbReference>
<dbReference type="Gene3D" id="3.40.800.10">
    <property type="entry name" value="Ureohydrolase domain"/>
    <property type="match status" value="1"/>
</dbReference>
<evidence type="ECO:0000256" key="3">
    <source>
        <dbReference type="ARBA" id="ARBA00022801"/>
    </source>
</evidence>
<comment type="caution">
    <text evidence="6">The sequence shown here is derived from an EMBL/GenBank/DDBJ whole genome shotgun (WGS) entry which is preliminary data.</text>
</comment>
<evidence type="ECO:0000313" key="7">
    <source>
        <dbReference type="Proteomes" id="UP000245390"/>
    </source>
</evidence>
<dbReference type="PROSITE" id="PS01053">
    <property type="entry name" value="ARGINASE_1"/>
    <property type="match status" value="1"/>
</dbReference>
<dbReference type="PIRSF" id="PIRSF036979">
    <property type="entry name" value="Arginase"/>
    <property type="match status" value="1"/>
</dbReference>
<feature type="binding site" evidence="4">
    <location>
        <position position="247"/>
    </location>
    <ligand>
        <name>Mn(2+)</name>
        <dbReference type="ChEBI" id="CHEBI:29035"/>
        <label>1</label>
    </ligand>
</feature>
<comment type="cofactor">
    <cofactor evidence="4">
        <name>Mn(2+)</name>
        <dbReference type="ChEBI" id="CHEBI:29035"/>
    </cofactor>
    <text evidence="4">Binds 2 manganese ions per subunit.</text>
</comment>
<name>A0A316GCF0_9RHOB</name>
<dbReference type="GO" id="GO:0008783">
    <property type="term" value="F:agmatinase activity"/>
    <property type="evidence" value="ECO:0007669"/>
    <property type="project" value="TreeGrafter"/>
</dbReference>
<dbReference type="CDD" id="cd11592">
    <property type="entry name" value="Agmatinase_PAH"/>
    <property type="match status" value="1"/>
</dbReference>
<dbReference type="PANTHER" id="PTHR11358">
    <property type="entry name" value="ARGINASE/AGMATINASE"/>
    <property type="match status" value="1"/>
</dbReference>
<dbReference type="NCBIfam" id="NF002564">
    <property type="entry name" value="PRK02190.1"/>
    <property type="match status" value="1"/>
</dbReference>
<dbReference type="Proteomes" id="UP000245390">
    <property type="component" value="Unassembled WGS sequence"/>
</dbReference>
<sequence length="325" mass="34357">MALEDASREADRALSGKATGLAYENPFAGAVSFLRRSFTKDATGADLAVSGIPFDQAVTHRPGARFGPRAIREASTMMAGDPPYGWGYSPLDEVHVVDAGDMPFDYARASEVPSRIEAHVAALIKQAKGAILLGGDHSTTLPSLRAHAAKHGPVALVQVDAHPDTWTDDAPERVDHGTIVYKAIREGLIDPARSAQIGTRVEVEDEAALGLHRIDARAVHARGAEEVANEVRKIVGKGPVYLSFDIDGLDPAFAPGTGTPVWGGLTTAQAGLFLRHLAGIDLIGGDVVEVSPPYDHANITAMAGAHIAYDLIALWGWTRRTVATG</sequence>
<dbReference type="Pfam" id="PF00491">
    <property type="entry name" value="Arginase"/>
    <property type="match status" value="1"/>
</dbReference>
<dbReference type="RefSeq" id="WP_109758451.1">
    <property type="nucleotide sequence ID" value="NZ_CP034588.1"/>
</dbReference>
<organism evidence="6 7">
    <name type="scientific">Silicimonas algicola</name>
    <dbReference type="NCBI Taxonomy" id="1826607"/>
    <lineage>
        <taxon>Bacteria</taxon>
        <taxon>Pseudomonadati</taxon>
        <taxon>Pseudomonadota</taxon>
        <taxon>Alphaproteobacteria</taxon>
        <taxon>Rhodobacterales</taxon>
        <taxon>Paracoccaceae</taxon>
    </lineage>
</organism>
<dbReference type="InterPro" id="IPR020855">
    <property type="entry name" value="Ureohydrolase_Mn_BS"/>
</dbReference>
<comment type="similarity">
    <text evidence="1">Belongs to the arginase family. Agmatinase subfamily.</text>
</comment>
<dbReference type="GO" id="GO:0033389">
    <property type="term" value="P:putrescine biosynthetic process from arginine, via agmatine"/>
    <property type="evidence" value="ECO:0007669"/>
    <property type="project" value="TreeGrafter"/>
</dbReference>
<evidence type="ECO:0000313" key="6">
    <source>
        <dbReference type="EMBL" id="PWK57885.1"/>
    </source>
</evidence>
<evidence type="ECO:0000256" key="5">
    <source>
        <dbReference type="RuleBase" id="RU003684"/>
    </source>
</evidence>
<proteinExistence type="inferred from homology"/>
<dbReference type="SUPFAM" id="SSF52768">
    <property type="entry name" value="Arginase/deacetylase"/>
    <property type="match status" value="1"/>
</dbReference>
<protein>
    <submittedName>
        <fullName evidence="6">Agmatinase</fullName>
    </submittedName>
</protein>
<keyword evidence="2 4" id="KW-0479">Metal-binding</keyword>
<gene>
    <name evidence="6" type="ORF">C8D95_102535</name>
</gene>
<dbReference type="PROSITE" id="PS51409">
    <property type="entry name" value="ARGINASE_2"/>
    <property type="match status" value="1"/>
</dbReference>
<accession>A0A316GCF0</accession>
<feature type="binding site" evidence="4">
    <location>
        <position position="164"/>
    </location>
    <ligand>
        <name>Mn(2+)</name>
        <dbReference type="ChEBI" id="CHEBI:29035"/>
        <label>1</label>
    </ligand>
</feature>
<feature type="binding site" evidence="4">
    <location>
        <position position="245"/>
    </location>
    <ligand>
        <name>Mn(2+)</name>
        <dbReference type="ChEBI" id="CHEBI:29035"/>
        <label>1</label>
    </ligand>
</feature>
<dbReference type="PANTHER" id="PTHR11358:SF26">
    <property type="entry name" value="GUANIDINO ACID HYDROLASE, MITOCHONDRIAL"/>
    <property type="match status" value="1"/>
</dbReference>
<evidence type="ECO:0000256" key="1">
    <source>
        <dbReference type="ARBA" id="ARBA00009227"/>
    </source>
</evidence>
<feature type="binding site" evidence="4">
    <location>
        <position position="137"/>
    </location>
    <ligand>
        <name>Mn(2+)</name>
        <dbReference type="ChEBI" id="CHEBI:29035"/>
        <label>1</label>
    </ligand>
</feature>
<keyword evidence="3 5" id="KW-0378">Hydrolase</keyword>
<dbReference type="NCBIfam" id="TIGR01230">
    <property type="entry name" value="agmatinase"/>
    <property type="match status" value="1"/>
</dbReference>
<dbReference type="InterPro" id="IPR023696">
    <property type="entry name" value="Ureohydrolase_dom_sf"/>
</dbReference>
<dbReference type="GO" id="GO:0046872">
    <property type="term" value="F:metal ion binding"/>
    <property type="evidence" value="ECO:0007669"/>
    <property type="project" value="UniProtKB-KW"/>
</dbReference>